<evidence type="ECO:0000313" key="3">
    <source>
        <dbReference type="EMBL" id="GMF49540.1"/>
    </source>
</evidence>
<dbReference type="OrthoDB" id="2273864at2759"/>
<organism evidence="3 4">
    <name type="scientific">Phytophthora fragariaefolia</name>
    <dbReference type="NCBI Taxonomy" id="1490495"/>
    <lineage>
        <taxon>Eukaryota</taxon>
        <taxon>Sar</taxon>
        <taxon>Stramenopiles</taxon>
        <taxon>Oomycota</taxon>
        <taxon>Peronosporomycetes</taxon>
        <taxon>Peronosporales</taxon>
        <taxon>Peronosporaceae</taxon>
        <taxon>Phytophthora</taxon>
    </lineage>
</organism>
<sequence>MFAALSRDFFWPRMYKGIRKWVRSCEICQRVKPAASKQDPLRPLPIATSEWRSAWTSSSAFQVAPMAALGFSSSSNVSARWSILLQTQQKCDESAELFLDLMFRHHGLLESIVSDRDPRFTSAFWTRLFALLDTRLLMSTADHPEADGQTERVNRVLEDVLRSYATSFTSWSFFLPMAEFALNNAPHASKGLIPFFVNNARHPSVPELLAVRSPHAVPGPTLGGGGRAPTSQSVQESSEPPLPQSAMSSAQDTIIEDHVLHDVAYEEPLAVDAAMPAASVVAQRTLAPKPTPTPIDSADVSELLLHRQAVTLFVHDALQVAVDCQKANADRRGRKNMSSFRRGERVLLSTDIIQGTAVTNLGANKLAPRFIGPFKFLKAVEEAYTLDIPPHAAAPDELRRAPQALCSCDDPYAGG</sequence>
<dbReference type="InterPro" id="IPR012337">
    <property type="entry name" value="RNaseH-like_sf"/>
</dbReference>
<dbReference type="Gene3D" id="3.30.420.10">
    <property type="entry name" value="Ribonuclease H-like superfamily/Ribonuclease H"/>
    <property type="match status" value="1"/>
</dbReference>
<accession>A0A9W6Y060</accession>
<evidence type="ECO:0000313" key="4">
    <source>
        <dbReference type="Proteomes" id="UP001165121"/>
    </source>
</evidence>
<dbReference type="InterPro" id="IPR001584">
    <property type="entry name" value="Integrase_cat-core"/>
</dbReference>
<dbReference type="Proteomes" id="UP001165121">
    <property type="component" value="Unassembled WGS sequence"/>
</dbReference>
<gene>
    <name evidence="3" type="ORF">Pfra01_001960100</name>
</gene>
<dbReference type="Pfam" id="PF17921">
    <property type="entry name" value="Integrase_H2C2"/>
    <property type="match status" value="1"/>
</dbReference>
<dbReference type="EMBL" id="BSXT01002543">
    <property type="protein sequence ID" value="GMF49540.1"/>
    <property type="molecule type" value="Genomic_DNA"/>
</dbReference>
<dbReference type="Gene3D" id="1.10.340.70">
    <property type="match status" value="1"/>
</dbReference>
<evidence type="ECO:0000256" key="1">
    <source>
        <dbReference type="SAM" id="MobiDB-lite"/>
    </source>
</evidence>
<proteinExistence type="predicted"/>
<feature type="domain" description="Integrase catalytic" evidence="2">
    <location>
        <begin position="39"/>
        <end position="202"/>
    </location>
</feature>
<dbReference type="GO" id="GO:0015074">
    <property type="term" value="P:DNA integration"/>
    <property type="evidence" value="ECO:0007669"/>
    <property type="project" value="InterPro"/>
</dbReference>
<keyword evidence="4" id="KW-1185">Reference proteome</keyword>
<dbReference type="PANTHER" id="PTHR37984:SF15">
    <property type="entry name" value="INTEGRASE CATALYTIC DOMAIN-CONTAINING PROTEIN"/>
    <property type="match status" value="1"/>
</dbReference>
<dbReference type="InterPro" id="IPR050951">
    <property type="entry name" value="Retrovirus_Pol_polyprotein"/>
</dbReference>
<reference evidence="3" key="1">
    <citation type="submission" date="2023-04" db="EMBL/GenBank/DDBJ databases">
        <title>Phytophthora fragariaefolia NBRC 109709.</title>
        <authorList>
            <person name="Ichikawa N."/>
            <person name="Sato H."/>
            <person name="Tonouchi N."/>
        </authorList>
    </citation>
    <scope>NUCLEOTIDE SEQUENCE</scope>
    <source>
        <strain evidence="3">NBRC 109709</strain>
    </source>
</reference>
<name>A0A9W6Y060_9STRA</name>
<evidence type="ECO:0000259" key="2">
    <source>
        <dbReference type="PROSITE" id="PS50994"/>
    </source>
</evidence>
<dbReference type="InterPro" id="IPR036397">
    <property type="entry name" value="RNaseH_sf"/>
</dbReference>
<dbReference type="AlphaFoldDB" id="A0A9W6Y060"/>
<dbReference type="InterPro" id="IPR041588">
    <property type="entry name" value="Integrase_H2C2"/>
</dbReference>
<feature type="region of interest" description="Disordered" evidence="1">
    <location>
        <begin position="214"/>
        <end position="249"/>
    </location>
</feature>
<dbReference type="SUPFAM" id="SSF53098">
    <property type="entry name" value="Ribonuclease H-like"/>
    <property type="match status" value="1"/>
</dbReference>
<dbReference type="PANTHER" id="PTHR37984">
    <property type="entry name" value="PROTEIN CBG26694"/>
    <property type="match status" value="1"/>
</dbReference>
<comment type="caution">
    <text evidence="3">The sequence shown here is derived from an EMBL/GenBank/DDBJ whole genome shotgun (WGS) entry which is preliminary data.</text>
</comment>
<dbReference type="PROSITE" id="PS50994">
    <property type="entry name" value="INTEGRASE"/>
    <property type="match status" value="1"/>
</dbReference>
<dbReference type="GO" id="GO:0003676">
    <property type="term" value="F:nucleic acid binding"/>
    <property type="evidence" value="ECO:0007669"/>
    <property type="project" value="InterPro"/>
</dbReference>
<feature type="compositionally biased region" description="Polar residues" evidence="1">
    <location>
        <begin position="229"/>
        <end position="238"/>
    </location>
</feature>
<protein>
    <submittedName>
        <fullName evidence="3">Unnamed protein product</fullName>
    </submittedName>
</protein>